<reference evidence="1" key="1">
    <citation type="submission" date="2013-07" db="EMBL/GenBank/DDBJ databases">
        <title>The genome of an arbuscular mycorrhizal fungus provides insights into the evolution of the oldest plant symbiosis.</title>
        <authorList>
            <consortium name="DOE Joint Genome Institute"/>
            <person name="Tisserant E."/>
            <person name="Malbreil M."/>
            <person name="Kuo A."/>
            <person name="Kohler A."/>
            <person name="Symeonidi A."/>
            <person name="Balestrini R."/>
            <person name="Charron P."/>
            <person name="Duensing N."/>
            <person name="Frei-dit-Frey N."/>
            <person name="Gianinazzi-Pearson V."/>
            <person name="Gilbert B."/>
            <person name="Handa Y."/>
            <person name="Hijri M."/>
            <person name="Kaul R."/>
            <person name="Kawaguchi M."/>
            <person name="Krajinski F."/>
            <person name="Lammers P."/>
            <person name="Lapierre D."/>
            <person name="Masclaux F.G."/>
            <person name="Murat C."/>
            <person name="Morin E."/>
            <person name="Ndikumana S."/>
            <person name="Pagni M."/>
            <person name="Petitpierre D."/>
            <person name="Requena N."/>
            <person name="Rosikiewicz P."/>
            <person name="Riley R."/>
            <person name="Saito K."/>
            <person name="San Clemente H."/>
            <person name="Shapiro H."/>
            <person name="van Tuinen D."/>
            <person name="Becard G."/>
            <person name="Bonfante P."/>
            <person name="Paszkowski U."/>
            <person name="Shachar-Hill Y."/>
            <person name="Young J.P."/>
            <person name="Sanders I.R."/>
            <person name="Henrissat B."/>
            <person name="Rensing S.A."/>
            <person name="Grigoriev I.V."/>
            <person name="Corradi N."/>
            <person name="Roux C."/>
            <person name="Martin F."/>
        </authorList>
    </citation>
    <scope>NUCLEOTIDE SEQUENCE</scope>
    <source>
        <strain evidence="1">DAOM 197198</strain>
    </source>
</reference>
<dbReference type="AlphaFoldDB" id="U9TWK1"/>
<gene>
    <name evidence="1" type="ORF">GLOINDRAFT_32498</name>
</gene>
<evidence type="ECO:0000313" key="1">
    <source>
        <dbReference type="EMBL" id="ESA07751.1"/>
    </source>
</evidence>
<organism evidence="1">
    <name type="scientific">Rhizophagus irregularis (strain DAOM 181602 / DAOM 197198 / MUCL 43194)</name>
    <name type="common">Arbuscular mycorrhizal fungus</name>
    <name type="synonym">Glomus intraradices</name>
    <dbReference type="NCBI Taxonomy" id="747089"/>
    <lineage>
        <taxon>Eukaryota</taxon>
        <taxon>Fungi</taxon>
        <taxon>Fungi incertae sedis</taxon>
        <taxon>Mucoromycota</taxon>
        <taxon>Glomeromycotina</taxon>
        <taxon>Glomeromycetes</taxon>
        <taxon>Glomerales</taxon>
        <taxon>Glomeraceae</taxon>
        <taxon>Rhizophagus</taxon>
    </lineage>
</organism>
<dbReference type="EMBL" id="KI289963">
    <property type="protein sequence ID" value="ESA07751.1"/>
    <property type="molecule type" value="Genomic_DNA"/>
</dbReference>
<proteinExistence type="predicted"/>
<accession>U9TWK1</accession>
<sequence>MDDRNLKQRSNEKFLTWKIPSAENLEQQHRNLNAFQLFRLHYFKTLFNNSKHRSIKASKLNKIHAEINEAWNDSEIIQENYQLLRQNTNDPFTNQFFNGSSFR</sequence>
<dbReference type="VEuPathDB" id="FungiDB:RhiirFUN_020281"/>
<name>U9TWK1_RHIID</name>
<dbReference type="HOGENOM" id="CLU_2265146_0_0_1"/>
<protein>
    <submittedName>
        <fullName evidence="1">Uncharacterized protein</fullName>
    </submittedName>
</protein>